<name>A0AAV4PR08_CAEEX</name>
<dbReference type="EMBL" id="BPLR01004881">
    <property type="protein sequence ID" value="GIX98264.1"/>
    <property type="molecule type" value="Genomic_DNA"/>
</dbReference>
<comment type="caution">
    <text evidence="1">The sequence shown here is derived from an EMBL/GenBank/DDBJ whole genome shotgun (WGS) entry which is preliminary data.</text>
</comment>
<dbReference type="Proteomes" id="UP001054945">
    <property type="component" value="Unassembled WGS sequence"/>
</dbReference>
<reference evidence="1 2" key="1">
    <citation type="submission" date="2021-06" db="EMBL/GenBank/DDBJ databases">
        <title>Caerostris extrusa draft genome.</title>
        <authorList>
            <person name="Kono N."/>
            <person name="Arakawa K."/>
        </authorList>
    </citation>
    <scope>NUCLEOTIDE SEQUENCE [LARGE SCALE GENOMIC DNA]</scope>
</reference>
<sequence>MVPEIGYINCSALQVTEGFDKDVVDVVVTKSIPPKKLEIQKHANGSTLQVREAERIAPHVYFEGTANQPQSSSGTAMAFSFKELNPLYIPEVAFSSCVIPY</sequence>
<gene>
    <name evidence="1" type="ORF">CEXT_612351</name>
</gene>
<proteinExistence type="predicted"/>
<dbReference type="AlphaFoldDB" id="A0AAV4PR08"/>
<evidence type="ECO:0000313" key="2">
    <source>
        <dbReference type="Proteomes" id="UP001054945"/>
    </source>
</evidence>
<organism evidence="1 2">
    <name type="scientific">Caerostris extrusa</name>
    <name type="common">Bark spider</name>
    <name type="synonym">Caerostris bankana</name>
    <dbReference type="NCBI Taxonomy" id="172846"/>
    <lineage>
        <taxon>Eukaryota</taxon>
        <taxon>Metazoa</taxon>
        <taxon>Ecdysozoa</taxon>
        <taxon>Arthropoda</taxon>
        <taxon>Chelicerata</taxon>
        <taxon>Arachnida</taxon>
        <taxon>Araneae</taxon>
        <taxon>Araneomorphae</taxon>
        <taxon>Entelegynae</taxon>
        <taxon>Araneoidea</taxon>
        <taxon>Araneidae</taxon>
        <taxon>Caerostris</taxon>
    </lineage>
</organism>
<keyword evidence="2" id="KW-1185">Reference proteome</keyword>
<accession>A0AAV4PR08</accession>
<evidence type="ECO:0000313" key="1">
    <source>
        <dbReference type="EMBL" id="GIX98264.1"/>
    </source>
</evidence>
<protein>
    <submittedName>
        <fullName evidence="1">Uncharacterized protein</fullName>
    </submittedName>
</protein>